<dbReference type="Proteomes" id="UP000887574">
    <property type="component" value="Unplaced"/>
</dbReference>
<name>A0A915DQ14_9BILA</name>
<protein>
    <submittedName>
        <fullName evidence="2">Uncharacterized protein</fullName>
    </submittedName>
</protein>
<sequence>MSTWNQDKVDAKKLRFYAEIEEYLENQGKSMVLFMDKFGTISRSVAALVCKFKSHNTLSDTLLAVGEMLEYNRRELPGQIDSLPFPVHLALQSLKITTSVADAVTSLKDCPKFWCKYLGLLLSIDLLNTKAETCSLGQVAGVDECTILIILFAISVFTARVDMNCNCNREQPIQVQNTLELGEFTRSFTSKFNINSHMPTNIQWPGRAFSHA</sequence>
<keyword evidence="1" id="KW-1185">Reference proteome</keyword>
<evidence type="ECO:0000313" key="1">
    <source>
        <dbReference type="Proteomes" id="UP000887574"/>
    </source>
</evidence>
<dbReference type="WBParaSite" id="jg21717">
    <property type="protein sequence ID" value="jg21717"/>
    <property type="gene ID" value="jg21717"/>
</dbReference>
<evidence type="ECO:0000313" key="2">
    <source>
        <dbReference type="WBParaSite" id="jg21717"/>
    </source>
</evidence>
<organism evidence="1 2">
    <name type="scientific">Ditylenchus dipsaci</name>
    <dbReference type="NCBI Taxonomy" id="166011"/>
    <lineage>
        <taxon>Eukaryota</taxon>
        <taxon>Metazoa</taxon>
        <taxon>Ecdysozoa</taxon>
        <taxon>Nematoda</taxon>
        <taxon>Chromadorea</taxon>
        <taxon>Rhabditida</taxon>
        <taxon>Tylenchina</taxon>
        <taxon>Tylenchomorpha</taxon>
        <taxon>Sphaerularioidea</taxon>
        <taxon>Anguinidae</taxon>
        <taxon>Anguininae</taxon>
        <taxon>Ditylenchus</taxon>
    </lineage>
</organism>
<dbReference type="AlphaFoldDB" id="A0A915DQ14"/>
<proteinExistence type="predicted"/>
<accession>A0A915DQ14</accession>
<reference evidence="2" key="1">
    <citation type="submission" date="2022-11" db="UniProtKB">
        <authorList>
            <consortium name="WormBaseParasite"/>
        </authorList>
    </citation>
    <scope>IDENTIFICATION</scope>
</reference>